<feature type="non-terminal residue" evidence="2">
    <location>
        <position position="1"/>
    </location>
</feature>
<dbReference type="Pfam" id="PF05699">
    <property type="entry name" value="Dimer_Tnp_hAT"/>
    <property type="match status" value="1"/>
</dbReference>
<keyword evidence="3" id="KW-1185">Reference proteome</keyword>
<feature type="non-terminal residue" evidence="2">
    <location>
        <position position="242"/>
    </location>
</feature>
<dbReference type="GO" id="GO:0046983">
    <property type="term" value="F:protein dimerization activity"/>
    <property type="evidence" value="ECO:0007669"/>
    <property type="project" value="InterPro"/>
</dbReference>
<reference evidence="2 3" key="1">
    <citation type="submission" date="2019-08" db="EMBL/GenBank/DDBJ databases">
        <title>Whole genome of Aphis craccivora.</title>
        <authorList>
            <person name="Voronova N.V."/>
            <person name="Shulinski R.S."/>
            <person name="Bandarenka Y.V."/>
            <person name="Zhorov D.G."/>
            <person name="Warner D."/>
        </authorList>
    </citation>
    <scope>NUCLEOTIDE SEQUENCE [LARGE SCALE GENOMIC DNA]</scope>
    <source>
        <strain evidence="2">180601</strain>
        <tissue evidence="2">Whole Body</tissue>
    </source>
</reference>
<accession>A0A6G0VLD7</accession>
<gene>
    <name evidence="2" type="ORF">FWK35_00036203</name>
</gene>
<dbReference type="Proteomes" id="UP000478052">
    <property type="component" value="Unassembled WGS sequence"/>
</dbReference>
<feature type="domain" description="HAT C-terminal dimerisation" evidence="1">
    <location>
        <begin position="127"/>
        <end position="180"/>
    </location>
</feature>
<name>A0A6G0VLD7_APHCR</name>
<dbReference type="SUPFAM" id="SSF53098">
    <property type="entry name" value="Ribonuclease H-like"/>
    <property type="match status" value="1"/>
</dbReference>
<dbReference type="OrthoDB" id="10023262at2759"/>
<comment type="caution">
    <text evidence="2">The sequence shown here is derived from an EMBL/GenBank/DDBJ whole genome shotgun (WGS) entry which is preliminary data.</text>
</comment>
<dbReference type="PANTHER" id="PTHR46880">
    <property type="entry name" value="RAS-ASSOCIATING DOMAIN-CONTAINING PROTEIN"/>
    <property type="match status" value="1"/>
</dbReference>
<dbReference type="InterPro" id="IPR012337">
    <property type="entry name" value="RNaseH-like_sf"/>
</dbReference>
<proteinExistence type="predicted"/>
<dbReference type="EMBL" id="VUJU01016597">
    <property type="protein sequence ID" value="KAF0688544.1"/>
    <property type="molecule type" value="Genomic_DNA"/>
</dbReference>
<protein>
    <recommendedName>
        <fullName evidence="1">HAT C-terminal dimerisation domain-containing protein</fullName>
    </recommendedName>
</protein>
<evidence type="ECO:0000259" key="1">
    <source>
        <dbReference type="Pfam" id="PF05699"/>
    </source>
</evidence>
<dbReference type="InterPro" id="IPR008906">
    <property type="entry name" value="HATC_C_dom"/>
</dbReference>
<evidence type="ECO:0000313" key="3">
    <source>
        <dbReference type="Proteomes" id="UP000478052"/>
    </source>
</evidence>
<evidence type="ECO:0000313" key="2">
    <source>
        <dbReference type="EMBL" id="KAF0688544.1"/>
    </source>
</evidence>
<sequence>LARKVVTPDCRANLLEVNIKNYLHPRPYLGYEFEAKCSSLKMRPEVEKVIHNLSILQNTSLLSPAKCLNTTKDSIASLAKLMNFESQNISKIESQWTKINLVQWKSTTSTESLWAEICNYTDSSGINPFNELCKLAKCLLVLPWSNAEVERCFSQMNLVKNKQRNKLSSSTTNAILFIRAGLRRLEKCCNNFQFPDSVLLEIGTMKAYEKCDEKECNTTDASNSAIEMVYETDDSDLDNPDS</sequence>
<organism evidence="2 3">
    <name type="scientific">Aphis craccivora</name>
    <name type="common">Cowpea aphid</name>
    <dbReference type="NCBI Taxonomy" id="307492"/>
    <lineage>
        <taxon>Eukaryota</taxon>
        <taxon>Metazoa</taxon>
        <taxon>Ecdysozoa</taxon>
        <taxon>Arthropoda</taxon>
        <taxon>Hexapoda</taxon>
        <taxon>Insecta</taxon>
        <taxon>Pterygota</taxon>
        <taxon>Neoptera</taxon>
        <taxon>Paraneoptera</taxon>
        <taxon>Hemiptera</taxon>
        <taxon>Sternorrhyncha</taxon>
        <taxon>Aphidomorpha</taxon>
        <taxon>Aphidoidea</taxon>
        <taxon>Aphididae</taxon>
        <taxon>Aphidini</taxon>
        <taxon>Aphis</taxon>
        <taxon>Aphis</taxon>
    </lineage>
</organism>
<dbReference type="AlphaFoldDB" id="A0A6G0VLD7"/>
<dbReference type="PANTHER" id="PTHR46880:SF5">
    <property type="entry name" value="DUF4371 DOMAIN-CONTAINING PROTEIN"/>
    <property type="match status" value="1"/>
</dbReference>